<proteinExistence type="inferred from homology"/>
<comment type="subunit">
    <text evidence="2">Component of the large ribosomal subunit.</text>
</comment>
<dbReference type="Gene3D" id="1.10.10.1760">
    <property type="entry name" value="60S ribosomal protein L36"/>
    <property type="match status" value="1"/>
</dbReference>
<dbReference type="InterPro" id="IPR038097">
    <property type="entry name" value="Ribosomal_eL36_sf"/>
</dbReference>
<dbReference type="FunFam" id="1.10.10.1760:FF:000001">
    <property type="entry name" value="60S ribosomal protein L36"/>
    <property type="match status" value="1"/>
</dbReference>
<organism evidence="8 9">
    <name type="scientific">Bos indicus x Bos taurus</name>
    <name type="common">Hybrid cattle</name>
    <dbReference type="NCBI Taxonomy" id="30522"/>
    <lineage>
        <taxon>Eukaryota</taxon>
        <taxon>Metazoa</taxon>
        <taxon>Chordata</taxon>
        <taxon>Craniata</taxon>
        <taxon>Vertebrata</taxon>
        <taxon>Euteleostomi</taxon>
        <taxon>Mammalia</taxon>
        <taxon>Eutheria</taxon>
        <taxon>Laurasiatheria</taxon>
        <taxon>Artiodactyla</taxon>
        <taxon>Ruminantia</taxon>
        <taxon>Pecora</taxon>
        <taxon>Bovidae</taxon>
        <taxon>Bovinae</taxon>
        <taxon>Bos</taxon>
    </lineage>
</organism>
<evidence type="ECO:0000256" key="2">
    <source>
        <dbReference type="ARBA" id="ARBA00011133"/>
    </source>
</evidence>
<evidence type="ECO:0000256" key="7">
    <source>
        <dbReference type="ARBA" id="ARBA00035331"/>
    </source>
</evidence>
<dbReference type="AlphaFoldDB" id="A0A4W2BM13"/>
<sequence length="212" mass="24359">MGILQARILEWVAIPFSRGSSRPRDQTWVSCTAKSNSKWIKDLNILSETIKLLENLCDLGLGKDFLDKTSKGQSKKNKLINVTTSTLNISAFQKPLLTFCLASHCRAVAVALLFPMAIGLNKGHKMTKNVSKLRHSHLLRRLTKHTEFMQDMIREVCSFTPYEWRAMELLKVSKDKRALKFTKKREIQRKRGGIYVYVQLIHFAVHQTKTTL</sequence>
<keyword evidence="3" id="KW-0689">Ribosomal protein</keyword>
<evidence type="ECO:0000256" key="5">
    <source>
        <dbReference type="ARBA" id="ARBA00034092"/>
    </source>
</evidence>
<reference evidence="8" key="2">
    <citation type="submission" date="2025-08" db="UniProtKB">
        <authorList>
            <consortium name="Ensembl"/>
        </authorList>
    </citation>
    <scope>IDENTIFICATION</scope>
</reference>
<reference evidence="8" key="3">
    <citation type="submission" date="2025-09" db="UniProtKB">
        <authorList>
            <consortium name="Ensembl"/>
        </authorList>
    </citation>
    <scope>IDENTIFICATION</scope>
</reference>
<reference evidence="9" key="1">
    <citation type="submission" date="2018-11" db="EMBL/GenBank/DDBJ databases">
        <title>Haplotype-resolved cattle genomes.</title>
        <authorList>
            <person name="Low W.Y."/>
            <person name="Tearle R."/>
            <person name="Bickhart D.M."/>
            <person name="Rosen B.D."/>
            <person name="Koren S."/>
            <person name="Rhie A."/>
            <person name="Hiendleder S."/>
            <person name="Phillippy A.M."/>
            <person name="Smith T.P.L."/>
            <person name="Williams J.L."/>
        </authorList>
    </citation>
    <scope>NUCLEOTIDE SEQUENCE [LARGE SCALE GENOMIC DNA]</scope>
</reference>
<accession>A0A4W2BM13</accession>
<evidence type="ECO:0000313" key="8">
    <source>
        <dbReference type="Ensembl" id="ENSBIXP00000000949.1"/>
    </source>
</evidence>
<evidence type="ECO:0000256" key="4">
    <source>
        <dbReference type="ARBA" id="ARBA00023274"/>
    </source>
</evidence>
<dbReference type="Proteomes" id="UP000314981">
    <property type="component" value="Unassembled WGS sequence"/>
</dbReference>
<protein>
    <recommendedName>
        <fullName evidence="6">Large ribosomal subunit protein eL36</fullName>
    </recommendedName>
    <alternativeName>
        <fullName evidence="7">60S ribosomal protein L36</fullName>
    </alternativeName>
</protein>
<comment type="function">
    <text evidence="5">Component of the large ribosomal subunit. The ribosome is a large ribonucleoprotein complex responsible for the synthesis of proteins in the cell.</text>
</comment>
<evidence type="ECO:0000256" key="3">
    <source>
        <dbReference type="ARBA" id="ARBA00022980"/>
    </source>
</evidence>
<dbReference type="GO" id="GO:0003735">
    <property type="term" value="F:structural constituent of ribosome"/>
    <property type="evidence" value="ECO:0007669"/>
    <property type="project" value="InterPro"/>
</dbReference>
<evidence type="ECO:0000313" key="9">
    <source>
        <dbReference type="Proteomes" id="UP000314981"/>
    </source>
</evidence>
<keyword evidence="4" id="KW-0687">Ribonucleoprotein</keyword>
<evidence type="ECO:0000256" key="6">
    <source>
        <dbReference type="ARBA" id="ARBA00035226"/>
    </source>
</evidence>
<evidence type="ECO:0000256" key="1">
    <source>
        <dbReference type="ARBA" id="ARBA00006509"/>
    </source>
</evidence>
<dbReference type="Pfam" id="PF01158">
    <property type="entry name" value="Ribosomal_L36e"/>
    <property type="match status" value="1"/>
</dbReference>
<dbReference type="PANTHER" id="PTHR10114">
    <property type="entry name" value="60S RIBOSOMAL PROTEIN L36"/>
    <property type="match status" value="1"/>
</dbReference>
<keyword evidence="9" id="KW-1185">Reference proteome</keyword>
<dbReference type="GO" id="GO:0005840">
    <property type="term" value="C:ribosome"/>
    <property type="evidence" value="ECO:0007669"/>
    <property type="project" value="UniProtKB-KW"/>
</dbReference>
<dbReference type="GO" id="GO:1990904">
    <property type="term" value="C:ribonucleoprotein complex"/>
    <property type="evidence" value="ECO:0007669"/>
    <property type="project" value="UniProtKB-KW"/>
</dbReference>
<name>A0A4W2BM13_BOBOX</name>
<dbReference type="InterPro" id="IPR000509">
    <property type="entry name" value="Ribosomal_eL36"/>
</dbReference>
<dbReference type="STRING" id="30522.A0A4W2BM13"/>
<comment type="similarity">
    <text evidence="1">Belongs to the eukaryotic ribosomal protein eL36 family.</text>
</comment>
<dbReference type="GO" id="GO:0006412">
    <property type="term" value="P:translation"/>
    <property type="evidence" value="ECO:0007669"/>
    <property type="project" value="InterPro"/>
</dbReference>
<dbReference type="OMA" id="CLASHCR"/>
<dbReference type="Ensembl" id="ENSBIXT00000015101.1">
    <property type="protein sequence ID" value="ENSBIXP00000000949.1"/>
    <property type="gene ID" value="ENSBIXG00000029165.1"/>
</dbReference>